<reference evidence="5" key="1">
    <citation type="submission" date="2023-06" db="EMBL/GenBank/DDBJ databases">
        <title>Genome sequence of Nocardioides sp. SOB44.</title>
        <authorList>
            <person name="Zhang G."/>
        </authorList>
    </citation>
    <scope>NUCLEOTIDE SEQUENCE</scope>
    <source>
        <strain evidence="5">SOB44</strain>
    </source>
</reference>
<dbReference type="PROSITE" id="PS51000">
    <property type="entry name" value="HTH_DEOR_2"/>
    <property type="match status" value="1"/>
</dbReference>
<dbReference type="InterPro" id="IPR018356">
    <property type="entry name" value="Tscrpt_reg_HTH_DeoR_CS"/>
</dbReference>
<dbReference type="EMBL" id="JAULSC010000002">
    <property type="protein sequence ID" value="MDO3394689.1"/>
    <property type="molecule type" value="Genomic_DNA"/>
</dbReference>
<dbReference type="InterPro" id="IPR036390">
    <property type="entry name" value="WH_DNA-bd_sf"/>
</dbReference>
<feature type="domain" description="HTH deoR-type" evidence="4">
    <location>
        <begin position="8"/>
        <end position="63"/>
    </location>
</feature>
<sequence length="329" mass="35649">MTDSSPGPTERVLALLALLQQRQTWSGSELAERLGTTTRTIRRDVDRLRELGYPVNATQGVAGGYRLGAGRALPPLLLDDAEAVAVAVSLRLAAGGTVAGASEAALRALAKLDQVLPSRLRHRVRGIHDSISTLPGSAAAETVDADALVAIAGACRDLVRLEFAYAARSGASTRRRVEPYGLVATGRRWYLMAYDLDRDDWRTFRLDRLGEVHVSTWRFTAREHEDPVTYVHRAVTSSPYPHQVLVRFRAPAAAVRAAYPVAAVSVEPETEDTCLLRTGGDDLAMVAVYLGVAGHDFEVLEPPELAEICTAIGTRFERAGRGPQHPPRS</sequence>
<dbReference type="PANTHER" id="PTHR34580">
    <property type="match status" value="1"/>
</dbReference>
<dbReference type="InterPro" id="IPR051534">
    <property type="entry name" value="CBASS_pafABC_assoc_protein"/>
</dbReference>
<dbReference type="InterPro" id="IPR036388">
    <property type="entry name" value="WH-like_DNA-bd_sf"/>
</dbReference>
<dbReference type="InterPro" id="IPR026881">
    <property type="entry name" value="WYL_dom"/>
</dbReference>
<keyword evidence="3" id="KW-0804">Transcription</keyword>
<evidence type="ECO:0000313" key="5">
    <source>
        <dbReference type="EMBL" id="MDO3394689.1"/>
    </source>
</evidence>
<evidence type="ECO:0000313" key="6">
    <source>
        <dbReference type="Proteomes" id="UP001168363"/>
    </source>
</evidence>
<dbReference type="InterPro" id="IPR001034">
    <property type="entry name" value="DeoR_HTH"/>
</dbReference>
<dbReference type="InterPro" id="IPR028349">
    <property type="entry name" value="PafC-like"/>
</dbReference>
<dbReference type="Pfam" id="PF13280">
    <property type="entry name" value="WYL"/>
    <property type="match status" value="1"/>
</dbReference>
<organism evidence="5 6">
    <name type="scientific">Nocardioides cremeus</name>
    <dbReference type="NCBI Taxonomy" id="3058044"/>
    <lineage>
        <taxon>Bacteria</taxon>
        <taxon>Bacillati</taxon>
        <taxon>Actinomycetota</taxon>
        <taxon>Actinomycetes</taxon>
        <taxon>Propionibacteriales</taxon>
        <taxon>Nocardioidaceae</taxon>
        <taxon>Nocardioides</taxon>
    </lineage>
</organism>
<dbReference type="InterPro" id="IPR057727">
    <property type="entry name" value="WCX_dom"/>
</dbReference>
<dbReference type="PIRSF" id="PIRSF016838">
    <property type="entry name" value="PafC"/>
    <property type="match status" value="1"/>
</dbReference>
<dbReference type="SMART" id="SM00420">
    <property type="entry name" value="HTH_DEOR"/>
    <property type="match status" value="1"/>
</dbReference>
<dbReference type="Pfam" id="PF25583">
    <property type="entry name" value="WCX"/>
    <property type="match status" value="1"/>
</dbReference>
<dbReference type="Gene3D" id="1.10.10.10">
    <property type="entry name" value="Winged helix-like DNA-binding domain superfamily/Winged helix DNA-binding domain"/>
    <property type="match status" value="1"/>
</dbReference>
<evidence type="ECO:0000256" key="2">
    <source>
        <dbReference type="ARBA" id="ARBA00023125"/>
    </source>
</evidence>
<evidence type="ECO:0000256" key="3">
    <source>
        <dbReference type="ARBA" id="ARBA00023163"/>
    </source>
</evidence>
<name>A0ABT8TL48_9ACTN</name>
<keyword evidence="6" id="KW-1185">Reference proteome</keyword>
<keyword evidence="2" id="KW-0238">DNA-binding</keyword>
<dbReference type="PROSITE" id="PS00894">
    <property type="entry name" value="HTH_DEOR_1"/>
    <property type="match status" value="1"/>
</dbReference>
<comment type="caution">
    <text evidence="5">The sequence shown here is derived from an EMBL/GenBank/DDBJ whole genome shotgun (WGS) entry which is preliminary data.</text>
</comment>
<dbReference type="Proteomes" id="UP001168363">
    <property type="component" value="Unassembled WGS sequence"/>
</dbReference>
<dbReference type="PROSITE" id="PS52050">
    <property type="entry name" value="WYL"/>
    <property type="match status" value="1"/>
</dbReference>
<proteinExistence type="predicted"/>
<dbReference type="Pfam" id="PF08279">
    <property type="entry name" value="HTH_11"/>
    <property type="match status" value="1"/>
</dbReference>
<dbReference type="SUPFAM" id="SSF46785">
    <property type="entry name" value="Winged helix' DNA-binding domain"/>
    <property type="match status" value="1"/>
</dbReference>
<dbReference type="PANTHER" id="PTHR34580:SF3">
    <property type="entry name" value="PROTEIN PAFB"/>
    <property type="match status" value="1"/>
</dbReference>
<gene>
    <name evidence="5" type="ORF">QWJ41_03070</name>
</gene>
<evidence type="ECO:0000256" key="1">
    <source>
        <dbReference type="ARBA" id="ARBA00023015"/>
    </source>
</evidence>
<dbReference type="InterPro" id="IPR013196">
    <property type="entry name" value="HTH_11"/>
</dbReference>
<protein>
    <submittedName>
        <fullName evidence="5">YafY family protein</fullName>
    </submittedName>
</protein>
<accession>A0ABT8TL48</accession>
<keyword evidence="1" id="KW-0805">Transcription regulation</keyword>
<evidence type="ECO:0000259" key="4">
    <source>
        <dbReference type="PROSITE" id="PS51000"/>
    </source>
</evidence>